<name>A0A4V6D9D3_SETVI</name>
<protein>
    <recommendedName>
        <fullName evidence="4">Secreted protein</fullName>
    </recommendedName>
</protein>
<evidence type="ECO:0000313" key="3">
    <source>
        <dbReference type="Proteomes" id="UP000298652"/>
    </source>
</evidence>
<proteinExistence type="predicted"/>
<feature type="chain" id="PRO_5020223268" description="Secreted protein" evidence="1">
    <location>
        <begin position="20"/>
        <end position="65"/>
    </location>
</feature>
<dbReference type="EMBL" id="CM016554">
    <property type="protein sequence ID" value="TKW25166.1"/>
    <property type="molecule type" value="Genomic_DNA"/>
</dbReference>
<dbReference type="Proteomes" id="UP000298652">
    <property type="component" value="Chromosome 3"/>
</dbReference>
<dbReference type="AlphaFoldDB" id="A0A4V6D9D3"/>
<dbReference type="Gramene" id="TKW25166">
    <property type="protein sequence ID" value="TKW25166"/>
    <property type="gene ID" value="SEVIR_3G098066v2"/>
</dbReference>
<feature type="signal peptide" evidence="1">
    <location>
        <begin position="1"/>
        <end position="19"/>
    </location>
</feature>
<reference evidence="2" key="1">
    <citation type="submission" date="2019-03" db="EMBL/GenBank/DDBJ databases">
        <title>WGS assembly of Setaria viridis.</title>
        <authorList>
            <person name="Huang P."/>
            <person name="Jenkins J."/>
            <person name="Grimwood J."/>
            <person name="Barry K."/>
            <person name="Healey A."/>
            <person name="Mamidi S."/>
            <person name="Sreedasyam A."/>
            <person name="Shu S."/>
            <person name="Feldman M."/>
            <person name="Wu J."/>
            <person name="Yu Y."/>
            <person name="Chen C."/>
            <person name="Johnson J."/>
            <person name="Rokhsar D."/>
            <person name="Baxter I."/>
            <person name="Schmutz J."/>
            <person name="Brutnell T."/>
            <person name="Kellogg E."/>
        </authorList>
    </citation>
    <scope>NUCLEOTIDE SEQUENCE [LARGE SCALE GENOMIC DNA]</scope>
</reference>
<evidence type="ECO:0000256" key="1">
    <source>
        <dbReference type="SAM" id="SignalP"/>
    </source>
</evidence>
<gene>
    <name evidence="2" type="ORF">SEVIR_3G098066v2</name>
</gene>
<organism evidence="2 3">
    <name type="scientific">Setaria viridis</name>
    <name type="common">Green bristlegrass</name>
    <name type="synonym">Setaria italica subsp. viridis</name>
    <dbReference type="NCBI Taxonomy" id="4556"/>
    <lineage>
        <taxon>Eukaryota</taxon>
        <taxon>Viridiplantae</taxon>
        <taxon>Streptophyta</taxon>
        <taxon>Embryophyta</taxon>
        <taxon>Tracheophyta</taxon>
        <taxon>Spermatophyta</taxon>
        <taxon>Magnoliopsida</taxon>
        <taxon>Liliopsida</taxon>
        <taxon>Poales</taxon>
        <taxon>Poaceae</taxon>
        <taxon>PACMAD clade</taxon>
        <taxon>Panicoideae</taxon>
        <taxon>Panicodae</taxon>
        <taxon>Paniceae</taxon>
        <taxon>Cenchrinae</taxon>
        <taxon>Setaria</taxon>
    </lineage>
</organism>
<evidence type="ECO:0008006" key="4">
    <source>
        <dbReference type="Google" id="ProtNLM"/>
    </source>
</evidence>
<keyword evidence="3" id="KW-1185">Reference proteome</keyword>
<sequence length="65" mass="7336">MSSPPGDWLICFFSSLVAASVFSPNEPWLQVCQCVPFGSSSPHKKFQIPFHPNTRLMLTIPHFPF</sequence>
<evidence type="ECO:0000313" key="2">
    <source>
        <dbReference type="EMBL" id="TKW25166.1"/>
    </source>
</evidence>
<keyword evidence="1" id="KW-0732">Signal</keyword>
<accession>A0A4V6D9D3</accession>